<dbReference type="AlphaFoldDB" id="A0A133NUT0"/>
<evidence type="ECO:0000313" key="2">
    <source>
        <dbReference type="Proteomes" id="UP000070687"/>
    </source>
</evidence>
<dbReference type="PATRIC" id="fig|2702.100.peg.864"/>
<organism evidence="1 2">
    <name type="scientific">Gardnerella vaginalis</name>
    <dbReference type="NCBI Taxonomy" id="2702"/>
    <lineage>
        <taxon>Bacteria</taxon>
        <taxon>Bacillati</taxon>
        <taxon>Actinomycetota</taxon>
        <taxon>Actinomycetes</taxon>
        <taxon>Bifidobacteriales</taxon>
        <taxon>Bifidobacteriaceae</taxon>
        <taxon>Gardnerella</taxon>
    </lineage>
</organism>
<name>A0A133NUT0_GARVA</name>
<sequence>MRGVVACFIRLENESFAGDAFMRRPIFSAYPYIPPFRKIKKFSNLRNEIC</sequence>
<reference evidence="1 2" key="1">
    <citation type="submission" date="2016-01" db="EMBL/GenBank/DDBJ databases">
        <authorList>
            <person name="Oliw E.H."/>
        </authorList>
    </citation>
    <scope>NUCLEOTIDE SEQUENCE [LARGE SCALE GENOMIC DNA]</scope>
    <source>
        <strain evidence="1 2">PSS_7772B</strain>
    </source>
</reference>
<gene>
    <name evidence="1" type="ORF">HMPREF3208_00883</name>
</gene>
<accession>A0A133NUT0</accession>
<proteinExistence type="predicted"/>
<protein>
    <submittedName>
        <fullName evidence="1">Uncharacterized protein</fullName>
    </submittedName>
</protein>
<dbReference type="EMBL" id="LRQB01000053">
    <property type="protein sequence ID" value="KXA20044.1"/>
    <property type="molecule type" value="Genomic_DNA"/>
</dbReference>
<dbReference type="Proteomes" id="UP000070687">
    <property type="component" value="Unassembled WGS sequence"/>
</dbReference>
<comment type="caution">
    <text evidence="1">The sequence shown here is derived from an EMBL/GenBank/DDBJ whole genome shotgun (WGS) entry which is preliminary data.</text>
</comment>
<evidence type="ECO:0000313" key="1">
    <source>
        <dbReference type="EMBL" id="KXA20044.1"/>
    </source>
</evidence>